<accession>A0AAV2FZ68</accession>
<sequence>MVLPKTLVALMVRKWRKIDVVRRTSLSSCDRRGYFVVYTMDKSRYVIPLKYLTNDVVLEVLRMSEEEFGFSSDKPIVLPFDTSVMDQIILLLSSQGEVLEQVPRNVIATAKGCSSSTQSSFIPHHACKSLFVLRQV</sequence>
<dbReference type="Proteomes" id="UP001497516">
    <property type="component" value="Chromosome 7"/>
</dbReference>
<dbReference type="AlphaFoldDB" id="A0AAV2FZ68"/>
<reference evidence="2 3" key="1">
    <citation type="submission" date="2024-04" db="EMBL/GenBank/DDBJ databases">
        <authorList>
            <person name="Fracassetti M."/>
        </authorList>
    </citation>
    <scope>NUCLEOTIDE SEQUENCE [LARGE SCALE GENOMIC DNA]</scope>
</reference>
<dbReference type="GO" id="GO:0009733">
    <property type="term" value="P:response to auxin"/>
    <property type="evidence" value="ECO:0007669"/>
    <property type="project" value="InterPro"/>
</dbReference>
<proteinExistence type="inferred from homology"/>
<keyword evidence="3" id="KW-1185">Reference proteome</keyword>
<organism evidence="2 3">
    <name type="scientific">Linum trigynum</name>
    <dbReference type="NCBI Taxonomy" id="586398"/>
    <lineage>
        <taxon>Eukaryota</taxon>
        <taxon>Viridiplantae</taxon>
        <taxon>Streptophyta</taxon>
        <taxon>Embryophyta</taxon>
        <taxon>Tracheophyta</taxon>
        <taxon>Spermatophyta</taxon>
        <taxon>Magnoliopsida</taxon>
        <taxon>eudicotyledons</taxon>
        <taxon>Gunneridae</taxon>
        <taxon>Pentapetalae</taxon>
        <taxon>rosids</taxon>
        <taxon>fabids</taxon>
        <taxon>Malpighiales</taxon>
        <taxon>Linaceae</taxon>
        <taxon>Linum</taxon>
    </lineage>
</organism>
<gene>
    <name evidence="2" type="ORF">LTRI10_LOCUS43201</name>
</gene>
<dbReference type="PANTHER" id="PTHR31175">
    <property type="entry name" value="AUXIN-RESPONSIVE FAMILY PROTEIN"/>
    <property type="match status" value="1"/>
</dbReference>
<dbReference type="InterPro" id="IPR003676">
    <property type="entry name" value="SAUR_fam"/>
</dbReference>
<evidence type="ECO:0000256" key="1">
    <source>
        <dbReference type="ARBA" id="ARBA00006974"/>
    </source>
</evidence>
<name>A0AAV2FZ68_9ROSI</name>
<dbReference type="EMBL" id="OZ034820">
    <property type="protein sequence ID" value="CAL1403257.1"/>
    <property type="molecule type" value="Genomic_DNA"/>
</dbReference>
<dbReference type="Pfam" id="PF02519">
    <property type="entry name" value="Auxin_inducible"/>
    <property type="match status" value="1"/>
</dbReference>
<protein>
    <submittedName>
        <fullName evidence="2">Uncharacterized protein</fullName>
    </submittedName>
</protein>
<evidence type="ECO:0000313" key="3">
    <source>
        <dbReference type="Proteomes" id="UP001497516"/>
    </source>
</evidence>
<comment type="similarity">
    <text evidence="1">Belongs to the ARG7 family.</text>
</comment>
<evidence type="ECO:0000313" key="2">
    <source>
        <dbReference type="EMBL" id="CAL1403257.1"/>
    </source>
</evidence>